<gene>
    <name evidence="1" type="ORF">NEZAVI_LOCUS1380</name>
</gene>
<evidence type="ECO:0000313" key="1">
    <source>
        <dbReference type="EMBL" id="CAH1390126.1"/>
    </source>
</evidence>
<accession>A0A9P0EA42</accession>
<organism evidence="1 2">
    <name type="scientific">Nezara viridula</name>
    <name type="common">Southern green stink bug</name>
    <name type="synonym">Cimex viridulus</name>
    <dbReference type="NCBI Taxonomy" id="85310"/>
    <lineage>
        <taxon>Eukaryota</taxon>
        <taxon>Metazoa</taxon>
        <taxon>Ecdysozoa</taxon>
        <taxon>Arthropoda</taxon>
        <taxon>Hexapoda</taxon>
        <taxon>Insecta</taxon>
        <taxon>Pterygota</taxon>
        <taxon>Neoptera</taxon>
        <taxon>Paraneoptera</taxon>
        <taxon>Hemiptera</taxon>
        <taxon>Heteroptera</taxon>
        <taxon>Panheteroptera</taxon>
        <taxon>Pentatomomorpha</taxon>
        <taxon>Pentatomoidea</taxon>
        <taxon>Pentatomidae</taxon>
        <taxon>Pentatominae</taxon>
        <taxon>Nezara</taxon>
    </lineage>
</organism>
<dbReference type="AlphaFoldDB" id="A0A9P0EA42"/>
<name>A0A9P0EA42_NEZVI</name>
<proteinExistence type="predicted"/>
<dbReference type="OrthoDB" id="10494894at2759"/>
<dbReference type="Proteomes" id="UP001152798">
    <property type="component" value="Chromosome 1"/>
</dbReference>
<keyword evidence="2" id="KW-1185">Reference proteome</keyword>
<reference evidence="1" key="1">
    <citation type="submission" date="2022-01" db="EMBL/GenBank/DDBJ databases">
        <authorList>
            <person name="King R."/>
        </authorList>
    </citation>
    <scope>NUCLEOTIDE SEQUENCE</scope>
</reference>
<protein>
    <submittedName>
        <fullName evidence="1">Uncharacterized protein</fullName>
    </submittedName>
</protein>
<dbReference type="EMBL" id="OV725077">
    <property type="protein sequence ID" value="CAH1390126.1"/>
    <property type="molecule type" value="Genomic_DNA"/>
</dbReference>
<sequence>MLNKCLCRGGYRAADSLPVSFADPEGGAVTPLHNFRRAAVSVSTEMAASNICSYISSNTKGLHGELVSYRGGLSLLAEEWTAPPLDLIWIAHCSRLRCCPSGGVNGATPQPHTLDIARRTKQVQVGIKS</sequence>
<evidence type="ECO:0000313" key="2">
    <source>
        <dbReference type="Proteomes" id="UP001152798"/>
    </source>
</evidence>